<dbReference type="InterPro" id="IPR009072">
    <property type="entry name" value="Histone-fold"/>
</dbReference>
<dbReference type="STRING" id="983966.A0A0H5C9S3"/>
<proteinExistence type="inferred from homology"/>
<keyword evidence="3" id="KW-0804">Transcription</keyword>
<evidence type="ECO:0000256" key="5">
    <source>
        <dbReference type="ARBA" id="ARBA00038392"/>
    </source>
</evidence>
<reference evidence="8" key="1">
    <citation type="submission" date="2014-12" db="EMBL/GenBank/DDBJ databases">
        <authorList>
            <person name="Jaenicke S."/>
        </authorList>
    </citation>
    <scope>NUCLEOTIDE SEQUENCE [LARGE SCALE GENOMIC DNA]</scope>
    <source>
        <strain evidence="8">CBS1600</strain>
    </source>
</reference>
<evidence type="ECO:0000313" key="9">
    <source>
        <dbReference type="EMBL" id="ODV70688.1"/>
    </source>
</evidence>
<dbReference type="EMBL" id="KV453952">
    <property type="protein sequence ID" value="ODV70688.1"/>
    <property type="molecule type" value="Genomic_DNA"/>
</dbReference>
<keyword evidence="4" id="KW-0539">Nucleus</keyword>
<feature type="region of interest" description="Disordered" evidence="7">
    <location>
        <begin position="134"/>
        <end position="230"/>
    </location>
</feature>
<evidence type="ECO:0000313" key="10">
    <source>
        <dbReference type="Proteomes" id="UP000038830"/>
    </source>
</evidence>
<feature type="compositionally biased region" description="Acidic residues" evidence="7">
    <location>
        <begin position="140"/>
        <end position="149"/>
    </location>
</feature>
<evidence type="ECO:0000256" key="6">
    <source>
        <dbReference type="ARBA" id="ARBA00040136"/>
    </source>
</evidence>
<comment type="subcellular location">
    <subcellularLocation>
        <location evidence="1">Nucleus</location>
    </subcellularLocation>
</comment>
<sequence>MSSSGNSGNNNNNNNNNNNSNTSIGTNVNSKKKPKPRLFTKDVKALLYAYGDVEEPLPETVNAVEDLLVNYVVDLCHDAHAYSKVTLRQKVRVEDFKFALRKDPYKYGRLEELLLMQKKIESARKQFDNTEGKNFKSVTVDDDDEDAQNDEANGAVGQSTGTNSASASNNSTGTSDRKPTKKNKKDDNRPKRKYTKSGKERKPYKKRAKKGENTSQGPIIKAAAPSSSTL</sequence>
<evidence type="ECO:0000313" key="11">
    <source>
        <dbReference type="Proteomes" id="UP000094389"/>
    </source>
</evidence>
<dbReference type="Pfam" id="PF02269">
    <property type="entry name" value="TFIID-18kDa"/>
    <property type="match status" value="1"/>
</dbReference>
<dbReference type="SUPFAM" id="SSF47113">
    <property type="entry name" value="Histone-fold"/>
    <property type="match status" value="1"/>
</dbReference>
<evidence type="ECO:0000256" key="1">
    <source>
        <dbReference type="ARBA" id="ARBA00004123"/>
    </source>
</evidence>
<organism evidence="8 10">
    <name type="scientific">Cyberlindnera jadinii (strain ATCC 18201 / CBS 1600 / BCRC 20928 / JCM 3617 / NBRC 0987 / NRRL Y-1542)</name>
    <name type="common">Torula yeast</name>
    <name type="synonym">Candida utilis</name>
    <dbReference type="NCBI Taxonomy" id="983966"/>
    <lineage>
        <taxon>Eukaryota</taxon>
        <taxon>Fungi</taxon>
        <taxon>Dikarya</taxon>
        <taxon>Ascomycota</taxon>
        <taxon>Saccharomycotina</taxon>
        <taxon>Saccharomycetes</taxon>
        <taxon>Phaffomycetales</taxon>
        <taxon>Phaffomycetaceae</taxon>
        <taxon>Cyberlindnera</taxon>
    </lineage>
</organism>
<dbReference type="AlphaFoldDB" id="A0A0H5C9S3"/>
<dbReference type="InterPro" id="IPR003195">
    <property type="entry name" value="TFIID_TAF13"/>
</dbReference>
<dbReference type="EMBL" id="CDQK01000007">
    <property type="protein sequence ID" value="CEP24817.1"/>
    <property type="molecule type" value="Genomic_DNA"/>
</dbReference>
<reference evidence="9 11" key="3">
    <citation type="journal article" date="2016" name="Proc. Natl. Acad. Sci. U.S.A.">
        <title>Comparative genomics of biotechnologically important yeasts.</title>
        <authorList>
            <person name="Riley R."/>
            <person name="Haridas S."/>
            <person name="Wolfe K.H."/>
            <person name="Lopes M.R."/>
            <person name="Hittinger C.T."/>
            <person name="Goeker M."/>
            <person name="Salamov A.A."/>
            <person name="Wisecaver J.H."/>
            <person name="Long T.M."/>
            <person name="Calvey C.H."/>
            <person name="Aerts A.L."/>
            <person name="Barry K.W."/>
            <person name="Choi C."/>
            <person name="Clum A."/>
            <person name="Coughlan A.Y."/>
            <person name="Deshpande S."/>
            <person name="Douglass A.P."/>
            <person name="Hanson S.J."/>
            <person name="Klenk H.-P."/>
            <person name="LaButti K.M."/>
            <person name="Lapidus A."/>
            <person name="Lindquist E.A."/>
            <person name="Lipzen A.M."/>
            <person name="Meier-Kolthoff J.P."/>
            <person name="Ohm R.A."/>
            <person name="Otillar R.P."/>
            <person name="Pangilinan J.L."/>
            <person name="Peng Y."/>
            <person name="Rokas A."/>
            <person name="Rosa C.A."/>
            <person name="Scheuner C."/>
            <person name="Sibirny A.A."/>
            <person name="Slot J.C."/>
            <person name="Stielow J.B."/>
            <person name="Sun H."/>
            <person name="Kurtzman C.P."/>
            <person name="Blackwell M."/>
            <person name="Grigoriev I.V."/>
            <person name="Jeffries T.W."/>
        </authorList>
    </citation>
    <scope>NUCLEOTIDE SEQUENCE [LARGE SCALE GENOMIC DNA]</scope>
    <source>
        <strain evidence="11">ATCC 18201 / CBS 1600 / BCRC 20928 / JCM 3617 / NBRC 0987 / NRRL Y-1542</strain>
        <strain evidence="9">NRRL Y-1542</strain>
    </source>
</reference>
<dbReference type="GO" id="GO:0005669">
    <property type="term" value="C:transcription factor TFIID complex"/>
    <property type="evidence" value="ECO:0007669"/>
    <property type="project" value="TreeGrafter"/>
</dbReference>
<evidence type="ECO:0000256" key="3">
    <source>
        <dbReference type="ARBA" id="ARBA00023163"/>
    </source>
</evidence>
<dbReference type="GO" id="GO:0046982">
    <property type="term" value="F:protein heterodimerization activity"/>
    <property type="evidence" value="ECO:0007669"/>
    <property type="project" value="InterPro"/>
</dbReference>
<dbReference type="CDD" id="cd07978">
    <property type="entry name" value="HFD_TAF13"/>
    <property type="match status" value="1"/>
</dbReference>
<dbReference type="Proteomes" id="UP000094389">
    <property type="component" value="Unassembled WGS sequence"/>
</dbReference>
<comment type="similarity">
    <text evidence="5">Belongs to the TAF13 family.</text>
</comment>
<accession>A0A0H5C9S3</accession>
<evidence type="ECO:0000256" key="4">
    <source>
        <dbReference type="ARBA" id="ARBA00023242"/>
    </source>
</evidence>
<reference evidence="10" key="2">
    <citation type="journal article" date="2015" name="J. Biotechnol.">
        <title>The structure of the Cyberlindnera jadinii genome and its relation to Candida utilis analyzed by the occurrence of single nucleotide polymorphisms.</title>
        <authorList>
            <person name="Rupp O."/>
            <person name="Brinkrolf K."/>
            <person name="Buerth C."/>
            <person name="Kunigo M."/>
            <person name="Schneider J."/>
            <person name="Jaenicke S."/>
            <person name="Goesmann A."/>
            <person name="Puehler A."/>
            <person name="Jaeger K.-E."/>
            <person name="Ernst J.F."/>
        </authorList>
    </citation>
    <scope>NUCLEOTIDE SEQUENCE [LARGE SCALE GENOMIC DNA]</scope>
    <source>
        <strain evidence="10">ATCC 18201 / CBS 1600 / BCRC 20928 / JCM 3617 / NBRC 0987 / NRRL Y-1542</strain>
    </source>
</reference>
<dbReference type="Gene3D" id="1.10.20.10">
    <property type="entry name" value="Histone, subunit A"/>
    <property type="match status" value="1"/>
</dbReference>
<keyword evidence="11" id="KW-1185">Reference proteome</keyword>
<dbReference type="OMA" id="HITSICQ"/>
<evidence type="ECO:0000313" key="8">
    <source>
        <dbReference type="EMBL" id="CEP24817.1"/>
    </source>
</evidence>
<feature type="compositionally biased region" description="Low complexity" evidence="7">
    <location>
        <begin position="159"/>
        <end position="174"/>
    </location>
</feature>
<dbReference type="PANTHER" id="PTHR11380">
    <property type="entry name" value="TRANSCRIPTION INITIATION FACTOR TFIID/SUPT3-RELATED"/>
    <property type="match status" value="1"/>
</dbReference>
<keyword evidence="2" id="KW-0805">Transcription regulation</keyword>
<accession>A0A1E4RTX9</accession>
<evidence type="ECO:0000256" key="2">
    <source>
        <dbReference type="ARBA" id="ARBA00023015"/>
    </source>
</evidence>
<feature type="region of interest" description="Disordered" evidence="7">
    <location>
        <begin position="1"/>
        <end position="35"/>
    </location>
</feature>
<name>A0A0H5C9S3_CYBJN</name>
<dbReference type="GO" id="GO:0051123">
    <property type="term" value="P:RNA polymerase II preinitiation complex assembly"/>
    <property type="evidence" value="ECO:0007669"/>
    <property type="project" value="TreeGrafter"/>
</dbReference>
<dbReference type="Proteomes" id="UP000038830">
    <property type="component" value="Unassembled WGS sequence"/>
</dbReference>
<gene>
    <name evidence="8" type="ORF">BN1211_5741</name>
    <name evidence="9" type="ORF">CYBJADRAFT_170004</name>
</gene>
<dbReference type="PANTHER" id="PTHR11380:SF5">
    <property type="entry name" value="TRANSCRIPTION INITIATION FACTOR TFIID SUBUNIT 13"/>
    <property type="match status" value="1"/>
</dbReference>
<protein>
    <recommendedName>
        <fullName evidence="6">Transcription initiation factor TFIID subunit 13</fullName>
    </recommendedName>
</protein>
<evidence type="ECO:0000256" key="7">
    <source>
        <dbReference type="SAM" id="MobiDB-lite"/>
    </source>
</evidence>
<feature type="compositionally biased region" description="Low complexity" evidence="7">
    <location>
        <begin position="1"/>
        <end position="29"/>
    </location>
</feature>
<dbReference type="OrthoDB" id="10266074at2759"/>